<keyword evidence="12 15" id="KW-0472">Membrane</keyword>
<reference evidence="19 20" key="1">
    <citation type="submission" date="2020-04" db="EMBL/GenBank/DDBJ databases">
        <authorList>
            <person name="De Canck E."/>
        </authorList>
    </citation>
    <scope>NUCLEOTIDE SEQUENCE [LARGE SCALE GENOMIC DNA]</scope>
    <source>
        <strain evidence="19 20">LMG 28614</strain>
    </source>
</reference>
<feature type="transmembrane region" description="Helical" evidence="16">
    <location>
        <begin position="17"/>
        <end position="41"/>
    </location>
</feature>
<evidence type="ECO:0000259" key="18">
    <source>
        <dbReference type="PROSITE" id="PS50999"/>
    </source>
</evidence>
<evidence type="ECO:0000256" key="2">
    <source>
        <dbReference type="ARBA" id="ARBA00004651"/>
    </source>
</evidence>
<dbReference type="GO" id="GO:0016682">
    <property type="term" value="F:oxidoreductase activity, acting on diphenols and related substances as donors, oxygen as acceptor"/>
    <property type="evidence" value="ECO:0007669"/>
    <property type="project" value="InterPro"/>
</dbReference>
<evidence type="ECO:0000313" key="19">
    <source>
        <dbReference type="EMBL" id="CAB3788974.1"/>
    </source>
</evidence>
<evidence type="ECO:0000256" key="6">
    <source>
        <dbReference type="ARBA" id="ARBA00022660"/>
    </source>
</evidence>
<evidence type="ECO:0000256" key="13">
    <source>
        <dbReference type="ARBA" id="ARBA00023139"/>
    </source>
</evidence>
<evidence type="ECO:0000256" key="8">
    <source>
        <dbReference type="ARBA" id="ARBA00022729"/>
    </source>
</evidence>
<dbReference type="InterPro" id="IPR010514">
    <property type="entry name" value="COX_ARM"/>
</dbReference>
<dbReference type="PIRSF" id="PIRSF000292">
    <property type="entry name" value="Ubi_od_II"/>
    <property type="match status" value="1"/>
</dbReference>
<dbReference type="PANTHER" id="PTHR22888:SF18">
    <property type="entry name" value="CYTOCHROME BO(3) UBIQUINOL OXIDASE SUBUNIT 2"/>
    <property type="match status" value="1"/>
</dbReference>
<evidence type="ECO:0000256" key="16">
    <source>
        <dbReference type="SAM" id="Phobius"/>
    </source>
</evidence>
<dbReference type="PANTHER" id="PTHR22888">
    <property type="entry name" value="CYTOCHROME C OXIDASE, SUBUNIT II"/>
    <property type="match status" value="1"/>
</dbReference>
<dbReference type="InterPro" id="IPR008972">
    <property type="entry name" value="Cupredoxin"/>
</dbReference>
<keyword evidence="13" id="KW-0564">Palmitate</keyword>
<dbReference type="InterPro" id="IPR036257">
    <property type="entry name" value="Cyt_c_oxidase_su2_TM_sf"/>
</dbReference>
<evidence type="ECO:0000256" key="12">
    <source>
        <dbReference type="ARBA" id="ARBA00023136"/>
    </source>
</evidence>
<dbReference type="InterPro" id="IPR011759">
    <property type="entry name" value="Cyt_c_oxidase_su2_TM_dom"/>
</dbReference>
<keyword evidence="6 15" id="KW-0679">Respiratory chain</keyword>
<dbReference type="PROSITE" id="PS50999">
    <property type="entry name" value="COX2_TM"/>
    <property type="match status" value="1"/>
</dbReference>
<feature type="transmembrane region" description="Helical" evidence="16">
    <location>
        <begin position="61"/>
        <end position="82"/>
    </location>
</feature>
<dbReference type="GO" id="GO:0009486">
    <property type="term" value="F:cytochrome bo3 ubiquinol oxidase activity"/>
    <property type="evidence" value="ECO:0007669"/>
    <property type="project" value="InterPro"/>
</dbReference>
<evidence type="ECO:0000256" key="10">
    <source>
        <dbReference type="ARBA" id="ARBA00022989"/>
    </source>
</evidence>
<organism evidence="19 20">
    <name type="scientific">Paraburkholderia ultramafica</name>
    <dbReference type="NCBI Taxonomy" id="1544867"/>
    <lineage>
        <taxon>Bacteria</taxon>
        <taxon>Pseudomonadati</taxon>
        <taxon>Pseudomonadota</taxon>
        <taxon>Betaproteobacteria</taxon>
        <taxon>Burkholderiales</taxon>
        <taxon>Burkholderiaceae</taxon>
        <taxon>Paraburkholderia</taxon>
    </lineage>
</organism>
<evidence type="ECO:0000256" key="4">
    <source>
        <dbReference type="ARBA" id="ARBA00022448"/>
    </source>
</evidence>
<keyword evidence="20" id="KW-1185">Reference proteome</keyword>
<dbReference type="GO" id="GO:0004129">
    <property type="term" value="F:cytochrome-c oxidase activity"/>
    <property type="evidence" value="ECO:0007669"/>
    <property type="project" value="UniProtKB-UniRule"/>
</dbReference>
<feature type="domain" description="Cytochrome oxidase subunit II transmembrane region profile" evidence="18">
    <location>
        <begin position="1"/>
        <end position="92"/>
    </location>
</feature>
<evidence type="ECO:0000256" key="3">
    <source>
        <dbReference type="ARBA" id="ARBA00007866"/>
    </source>
</evidence>
<evidence type="ECO:0000259" key="17">
    <source>
        <dbReference type="PROSITE" id="PS50857"/>
    </source>
</evidence>
<feature type="domain" description="Cytochrome oxidase subunit II copper A binding" evidence="17">
    <location>
        <begin position="98"/>
        <end position="210"/>
    </location>
</feature>
<dbReference type="SUPFAM" id="SSF49503">
    <property type="entry name" value="Cupredoxins"/>
    <property type="match status" value="1"/>
</dbReference>
<dbReference type="AlphaFoldDB" id="A0A6S7CG28"/>
<dbReference type="InterPro" id="IPR045187">
    <property type="entry name" value="CcO_II"/>
</dbReference>
<keyword evidence="11 15" id="KW-0560">Oxidoreductase</keyword>
<dbReference type="InterPro" id="IPR006333">
    <property type="entry name" value="Cyt_o_ubiquinol_oxidase_su2"/>
</dbReference>
<dbReference type="PROSITE" id="PS50857">
    <property type="entry name" value="COX2_CUA"/>
    <property type="match status" value="1"/>
</dbReference>
<keyword evidence="4 15" id="KW-0813">Transport</keyword>
<accession>A0A6S7CG28</accession>
<dbReference type="InterPro" id="IPR034227">
    <property type="entry name" value="CuRO_UO_II"/>
</dbReference>
<dbReference type="Proteomes" id="UP000494365">
    <property type="component" value="Unassembled WGS sequence"/>
</dbReference>
<gene>
    <name evidence="19" type="primary">cyoA_1</name>
    <name evidence="19" type="ORF">LMG28614_02798</name>
</gene>
<dbReference type="GO" id="GO:0005507">
    <property type="term" value="F:copper ion binding"/>
    <property type="evidence" value="ECO:0007669"/>
    <property type="project" value="InterPro"/>
</dbReference>
<evidence type="ECO:0000256" key="1">
    <source>
        <dbReference type="ARBA" id="ARBA00004418"/>
    </source>
</evidence>
<evidence type="ECO:0000256" key="7">
    <source>
        <dbReference type="ARBA" id="ARBA00022692"/>
    </source>
</evidence>
<evidence type="ECO:0000256" key="9">
    <source>
        <dbReference type="ARBA" id="ARBA00022982"/>
    </source>
</evidence>
<dbReference type="SUPFAM" id="SSF81464">
    <property type="entry name" value="Cytochrome c oxidase subunit II-like, transmembrane region"/>
    <property type="match status" value="1"/>
</dbReference>
<evidence type="ECO:0000313" key="20">
    <source>
        <dbReference type="Proteomes" id="UP000494365"/>
    </source>
</evidence>
<dbReference type="GO" id="GO:0042597">
    <property type="term" value="C:periplasmic space"/>
    <property type="evidence" value="ECO:0007669"/>
    <property type="project" value="UniProtKB-SubCell"/>
</dbReference>
<comment type="subcellular location">
    <subcellularLocation>
        <location evidence="2">Cell membrane</location>
        <topology evidence="2">Multi-pass membrane protein</topology>
    </subcellularLocation>
    <subcellularLocation>
        <location evidence="1">Periplasm</location>
    </subcellularLocation>
</comment>
<dbReference type="Gene3D" id="2.60.40.420">
    <property type="entry name" value="Cupredoxins - blue copper proteins"/>
    <property type="match status" value="1"/>
</dbReference>
<evidence type="ECO:0000256" key="5">
    <source>
        <dbReference type="ARBA" id="ARBA00022475"/>
    </source>
</evidence>
<keyword evidence="9 15" id="KW-0249">Electron transport</keyword>
<dbReference type="EMBL" id="CADIKK010000011">
    <property type="protein sequence ID" value="CAB3788974.1"/>
    <property type="molecule type" value="Genomic_DNA"/>
</dbReference>
<keyword evidence="8" id="KW-0732">Signal</keyword>
<dbReference type="Gene3D" id="1.10.287.90">
    <property type="match status" value="1"/>
</dbReference>
<evidence type="ECO:0000256" key="14">
    <source>
        <dbReference type="ARBA" id="ARBA00023288"/>
    </source>
</evidence>
<sequence>MALFDPKGDIGAQEKHLVLLALGLMLLIVIPVILLTLYFAWRYRASNESATYAPEWAESNAIEVVVWAVPCVIVAILGLVIWRSTHSLDPSQPIESQTKPVRVEVVALNWKWLFIYPDYGVATVNQLAIPVDTPVSFDITAESLMNSFFIPKLGSQIYAMAGMRTQLNLIANSPGVYEGRSSAFSGPGFSDMHFNTIATSRADFDAWIANAKQSPLSLDRVTYQALEKPSQKDPVTVYARVPPGLFDDVVDQYMPGAAGNPMCGEARTALSIKRPGTQSPAHQAVE</sequence>
<evidence type="ECO:0000256" key="11">
    <source>
        <dbReference type="ARBA" id="ARBA00023002"/>
    </source>
</evidence>
<dbReference type="CDD" id="cd04212">
    <property type="entry name" value="CuRO_UO_II"/>
    <property type="match status" value="1"/>
</dbReference>
<proteinExistence type="inferred from homology"/>
<dbReference type="InterPro" id="IPR002429">
    <property type="entry name" value="CcO_II-like_C"/>
</dbReference>
<evidence type="ECO:0000256" key="15">
    <source>
        <dbReference type="PIRNR" id="PIRNR000292"/>
    </source>
</evidence>
<comment type="similarity">
    <text evidence="3 15">Belongs to the cytochrome c oxidase subunit 2 family.</text>
</comment>
<dbReference type="NCBIfam" id="TIGR01433">
    <property type="entry name" value="CyoA"/>
    <property type="match status" value="1"/>
</dbReference>
<dbReference type="Pfam" id="PF00116">
    <property type="entry name" value="COX2"/>
    <property type="match status" value="1"/>
</dbReference>
<keyword evidence="10 16" id="KW-1133">Transmembrane helix</keyword>
<keyword evidence="14" id="KW-0449">Lipoprotein</keyword>
<protein>
    <recommendedName>
        <fullName evidence="15">Ubiquinol oxidase subunit 2</fullName>
    </recommendedName>
</protein>
<dbReference type="Pfam" id="PF06481">
    <property type="entry name" value="COX_ARM"/>
    <property type="match status" value="1"/>
</dbReference>
<keyword evidence="7 16" id="KW-0812">Transmembrane</keyword>
<keyword evidence="5 15" id="KW-1003">Cell membrane</keyword>
<dbReference type="GO" id="GO:0042773">
    <property type="term" value="P:ATP synthesis coupled electron transport"/>
    <property type="evidence" value="ECO:0007669"/>
    <property type="project" value="TreeGrafter"/>
</dbReference>
<name>A0A6S7CG28_9BURK</name>
<dbReference type="GO" id="GO:0005886">
    <property type="term" value="C:plasma membrane"/>
    <property type="evidence" value="ECO:0007669"/>
    <property type="project" value="UniProtKB-SubCell"/>
</dbReference>